<dbReference type="InterPro" id="IPR016024">
    <property type="entry name" value="ARM-type_fold"/>
</dbReference>
<gene>
    <name evidence="2" type="ORF">CPATCC_002832</name>
</gene>
<organism evidence="2 3">
    <name type="scientific">Cryptosporidium parvum</name>
    <dbReference type="NCBI Taxonomy" id="5807"/>
    <lineage>
        <taxon>Eukaryota</taxon>
        <taxon>Sar</taxon>
        <taxon>Alveolata</taxon>
        <taxon>Apicomplexa</taxon>
        <taxon>Conoidasida</taxon>
        <taxon>Coccidia</taxon>
        <taxon>Eucoccidiorida</taxon>
        <taxon>Eimeriorina</taxon>
        <taxon>Cryptosporidiidae</taxon>
        <taxon>Cryptosporidium</taxon>
    </lineage>
</organism>
<dbReference type="EMBL" id="CP044417">
    <property type="protein sequence ID" value="QOY41177.1"/>
    <property type="molecule type" value="Genomic_DNA"/>
</dbReference>
<dbReference type="GO" id="GO:0003682">
    <property type="term" value="F:chromatin binding"/>
    <property type="evidence" value="ECO:0007669"/>
    <property type="project" value="TreeGrafter"/>
</dbReference>
<dbReference type="Proteomes" id="UP000593906">
    <property type="component" value="Chromosome 6"/>
</dbReference>
<evidence type="ECO:0000313" key="2">
    <source>
        <dbReference type="EMBL" id="QOY41177.1"/>
    </source>
</evidence>
<dbReference type="PANTHER" id="PTHR11199">
    <property type="entry name" value="STROMAL ANTIGEN"/>
    <property type="match status" value="1"/>
</dbReference>
<sequence>MPKRTKALNRDPEGFAIPEKLRNTPSPDADPNHKENWTISNYQLSKRNFSKTQLQTRCRLFKTIRSAVENPKQSKTITNSVFNQIRKGLLERPNHSSFTSSLKEIIRLILEGGGIPSVFLQSISDWTGSDSAEKCLENLIIDLQDNNTSILQYYPIRPKKPSDLYFCEIFTDFFLGIGDVLCKSIVKDINLESIAITCKWIKSTANASIRPLRHSGCVALNGILRSLILTKLELLEKLSRFKIQFENESPGTGAKESLEEELSKTSKLCERLDSIIKDIVFDSWKSRVQDVSPEIRNNCLCTLSESILQPHMASIVCEAEIPSMLISLLPEELNSNRIQILRSILICIETKDILNKCSVILTDSPFLRSLRNLVALASKLPSDPEVLSCGELAIRVLIGLLKNELLQEEFVDEIVDLLWLGPSSPAISSLLAEFVDSALFEGGISHENIEARELIELACHQIENKKVKSLINLEELKTLEPGRIRSDLQTFLEFIHEFGRDLVVLTHRCVNAFWSKAPCVRDSKFLVEMLLATECSSSSQLEPLGEEMRKVLLLVLHANVSRIEDLLFIEPEGTSSLLYSKAESILTRFRAFVAISVILEYMEPLILLHEQNTDYLTILLSTFSTCISLYCKIIQDKENSNFIPSGMRHFPIKKLIALIQSHSDSRVIDGICMTFSPIASLDCKNLQFNENSLIDIQSDVESLNKKLLDTFFASGREFLANTDGLLYSNVAENTSNSKKSKKSSKKSENAQNSALNTMCNFRKAFGVVKYLTTSNIYLSSQYRDSLSTLKSSEMSPEQGSGVPITFEILFEVLERTERIIQLNLDQILSHQCTQLYSLTLDMLTTGYAHLVQDLLQGVDVDSIENNEIGNEDDQVSENNYLTLSNLKESTIEIYKAVRHKLSSILLESLRNNIKHKSTDNQCLNLISLLSLCSFLVITGLQGTIENNLRDPDADCELKWALSDSELALITKELIYWTCTNRSKNVNEDFKISSLSSSLIEGFNGILNFSDKDKPYYLLYPSCRIFEPLDNLKDEAFVTTPETLGIYKNKISDFLSHPFSPGCILSIISISSQYKTTLQVFTPILINYLTDIEDVMINNYYLESLHSNLGSETSKEKLAFANNFIESALLKEDQECLGVFTCILTCIIISYIQDNHARAQRLSKKLFPTFSSRFGWRRVEEIIKSNTSDLSRSILECLRFSLFGEISIPVFRDIISRDELIEKGIKTKGIIKLFLDFLMTQNAPGGGKTVINSLSAPEIQRILEQAKSLCGIDEDNSSGGIRLSVMLNKELLDNDIMNFLDIISGRSEKKISNKNQISSKKSTKDSENHSISTSIENSIVDPSKSKNNRSKRKRPSRASTSKVMYLEDDDDDEEDSIDFDEEDDIVEDSNLSENEAEIEILNDQE</sequence>
<dbReference type="InterPro" id="IPR039662">
    <property type="entry name" value="Cohesin_Scc3/SA"/>
</dbReference>
<dbReference type="OMA" id="RNDENNT"/>
<feature type="compositionally biased region" description="Acidic residues" evidence="1">
    <location>
        <begin position="1365"/>
        <end position="1386"/>
    </location>
</feature>
<evidence type="ECO:0000313" key="3">
    <source>
        <dbReference type="Proteomes" id="UP000593906"/>
    </source>
</evidence>
<feature type="region of interest" description="Disordered" evidence="1">
    <location>
        <begin position="1311"/>
        <end position="1404"/>
    </location>
</feature>
<dbReference type="VEuPathDB" id="CryptoDB:CPATCC_0014490"/>
<proteinExistence type="predicted"/>
<dbReference type="GO" id="GO:0008278">
    <property type="term" value="C:cohesin complex"/>
    <property type="evidence" value="ECO:0007669"/>
    <property type="project" value="TreeGrafter"/>
</dbReference>
<protein>
    <submittedName>
        <fullName evidence="2">Uncharacterized protein</fullName>
    </submittedName>
</protein>
<dbReference type="GO" id="GO:0000785">
    <property type="term" value="C:chromatin"/>
    <property type="evidence" value="ECO:0007669"/>
    <property type="project" value="TreeGrafter"/>
</dbReference>
<name>A0A7S7LGQ2_CRYPV</name>
<feature type="compositionally biased region" description="Basic residues" evidence="1">
    <location>
        <begin position="1345"/>
        <end position="1355"/>
    </location>
</feature>
<reference evidence="2 3" key="1">
    <citation type="submission" date="2019-09" db="EMBL/GenBank/DDBJ databases">
        <title>Consistent, comparative and evidence-based genome assembly and annotation for Cryptosporidium parvum, C. hominis and C. tyzzeri.</title>
        <authorList>
            <person name="Baptista R.P."/>
            <person name="Li Y."/>
            <person name="Sateriale A."/>
            <person name="Ansell B."/>
            <person name="Jex A."/>
            <person name="Sanders M."/>
            <person name="Brooks K."/>
            <person name="Tracey A."/>
            <person name="Berriman M."/>
            <person name="Striepen B."/>
            <person name="Cotton J.A."/>
            <person name="Kissinger J.C."/>
        </authorList>
    </citation>
    <scope>NUCLEOTIDE SEQUENCE [LARGE SCALE GENOMIC DNA]</scope>
    <source>
        <strain evidence="2 3">IOWA-ATCC</strain>
    </source>
</reference>
<accession>A0A7S7LGQ2</accession>
<evidence type="ECO:0000256" key="1">
    <source>
        <dbReference type="SAM" id="MobiDB-lite"/>
    </source>
</evidence>
<dbReference type="SUPFAM" id="SSF48371">
    <property type="entry name" value="ARM repeat"/>
    <property type="match status" value="1"/>
</dbReference>
<dbReference type="GO" id="GO:0007062">
    <property type="term" value="P:sister chromatid cohesion"/>
    <property type="evidence" value="ECO:0007669"/>
    <property type="project" value="TreeGrafter"/>
</dbReference>
<dbReference type="PANTHER" id="PTHR11199:SF0">
    <property type="entry name" value="LD34181P-RELATED"/>
    <property type="match status" value="1"/>
</dbReference>
<feature type="compositionally biased region" description="Acidic residues" evidence="1">
    <location>
        <begin position="1393"/>
        <end position="1404"/>
    </location>
</feature>
<dbReference type="GO" id="GO:0005634">
    <property type="term" value="C:nucleus"/>
    <property type="evidence" value="ECO:0007669"/>
    <property type="project" value="TreeGrafter"/>
</dbReference>
<feature type="region of interest" description="Disordered" evidence="1">
    <location>
        <begin position="1"/>
        <end position="34"/>
    </location>
</feature>